<dbReference type="PANTHER" id="PTHR21093:SF8">
    <property type="entry name" value="DIVERGENT PROTEIN KINASE DOMAIN 1A"/>
    <property type="match status" value="1"/>
</dbReference>
<keyword evidence="3 9" id="KW-0812">Transmembrane</keyword>
<keyword evidence="4" id="KW-0256">Endoplasmic reticulum</keyword>
<reference evidence="11" key="2">
    <citation type="submission" date="2004-02" db="EMBL/GenBank/DDBJ databases">
        <authorList>
            <consortium name="Genoscope"/>
            <consortium name="Whitehead Institute Centre for Genome Research"/>
        </authorList>
    </citation>
    <scope>NUCLEOTIDE SEQUENCE</scope>
</reference>
<dbReference type="PANTHER" id="PTHR21093">
    <property type="entry name" value="DIVERGENT PROTEIN KINASE DOMAIN 1C-RELATED"/>
    <property type="match status" value="1"/>
</dbReference>
<feature type="non-terminal residue" evidence="11">
    <location>
        <position position="1"/>
    </location>
</feature>
<keyword evidence="7 9" id="KW-0472">Membrane</keyword>
<evidence type="ECO:0000256" key="9">
    <source>
        <dbReference type="SAM" id="Phobius"/>
    </source>
</evidence>
<protein>
    <submittedName>
        <fullName evidence="11">(spotted green pufferfish) hypothetical protein</fullName>
    </submittedName>
</protein>
<name>Q4SSK3_TETNG</name>
<dbReference type="SMART" id="SM01299">
    <property type="entry name" value="PIP49_N"/>
    <property type="match status" value="1"/>
</dbReference>
<comment type="caution">
    <text evidence="11">The sequence shown here is derived from an EMBL/GenBank/DDBJ whole genome shotgun (WGS) entry which is preliminary data.</text>
</comment>
<gene>
    <name evidence="11" type="ORF">GSTENG00013386001</name>
</gene>
<keyword evidence="8" id="KW-1015">Disulfide bond</keyword>
<evidence type="ECO:0000256" key="6">
    <source>
        <dbReference type="ARBA" id="ARBA00022989"/>
    </source>
</evidence>
<sequence>MAKALFPRAWVKKSFYFQVSGRFVRGSAVRIKAFPADWCVTGCVQVPGSGSASTPGLPSCVHGAAEHQRAPRLSGKQEDSISAGGCLWFTWLASMLARISFVRVKYLFLTWLTVLVGSWVVYVQYSAYTELCRGRECRSAIVSSRFRLGQLAGPGCDKYRKGVIAGSACSSLCDKETLYMSRCLSTLPNNQVYTGSWGDHDGIIRCKLGEVLHYELGEEPEPRREAPVFDKPTRGTSVEKFREMVFNHLRSKLGEQANLAGLVGQILAFSDGNKDGRVSLAEARSAWALLQMDEVLLGLLLQDRGHTPRLLGYCGDLYMVERVPYGPLYGLSLPWPLVSWVPGGLQRTMDQWFTPSWPRKAKISMGLLELVEDIFHGPYGSFLICDLAAVHFGYTERHELRLTNTRAVVPERQLRRAMRTLKCESDGDCVYGVDCRTTCDLSENRCREETLQPNLAKACGALKDYVLRGAPSALREELERQLYACMALNGNAGQMNMEHSLILNNLKALLWRQISHTKDS</sequence>
<evidence type="ECO:0000256" key="5">
    <source>
        <dbReference type="ARBA" id="ARBA00022968"/>
    </source>
</evidence>
<keyword evidence="5" id="KW-0735">Signal-anchor</keyword>
<comment type="subcellular location">
    <subcellularLocation>
        <location evidence="1">Endoplasmic reticulum membrane</location>
        <topology evidence="1">Single-pass type II membrane protein</topology>
    </subcellularLocation>
</comment>
<evidence type="ECO:0000256" key="4">
    <source>
        <dbReference type="ARBA" id="ARBA00022824"/>
    </source>
</evidence>
<evidence type="ECO:0000259" key="10">
    <source>
        <dbReference type="SMART" id="SM01299"/>
    </source>
</evidence>
<keyword evidence="6 9" id="KW-1133">Transmembrane helix</keyword>
<dbReference type="EMBL" id="CAAE01014367">
    <property type="protein sequence ID" value="CAF96379.1"/>
    <property type="molecule type" value="Genomic_DNA"/>
</dbReference>
<dbReference type="InterPro" id="IPR022049">
    <property type="entry name" value="FAM69_kinase_dom"/>
</dbReference>
<evidence type="ECO:0000256" key="1">
    <source>
        <dbReference type="ARBA" id="ARBA00004648"/>
    </source>
</evidence>
<dbReference type="KEGG" id="tng:GSTEN00013386G001"/>
<organism evidence="11">
    <name type="scientific">Tetraodon nigroviridis</name>
    <name type="common">Spotted green pufferfish</name>
    <name type="synonym">Chelonodon nigroviridis</name>
    <dbReference type="NCBI Taxonomy" id="99883"/>
    <lineage>
        <taxon>Eukaryota</taxon>
        <taxon>Metazoa</taxon>
        <taxon>Chordata</taxon>
        <taxon>Craniata</taxon>
        <taxon>Vertebrata</taxon>
        <taxon>Euteleostomi</taxon>
        <taxon>Actinopterygii</taxon>
        <taxon>Neopterygii</taxon>
        <taxon>Teleostei</taxon>
        <taxon>Neoteleostei</taxon>
        <taxon>Acanthomorphata</taxon>
        <taxon>Eupercaria</taxon>
        <taxon>Tetraodontiformes</taxon>
        <taxon>Tetradontoidea</taxon>
        <taxon>Tetraodontidae</taxon>
        <taxon>Tetraodon</taxon>
    </lineage>
</organism>
<evidence type="ECO:0000313" key="11">
    <source>
        <dbReference type="EMBL" id="CAF96379.1"/>
    </source>
</evidence>
<feature type="domain" description="FAM69 N-terminal" evidence="10">
    <location>
        <begin position="97"/>
        <end position="269"/>
    </location>
</feature>
<dbReference type="InterPro" id="IPR029244">
    <property type="entry name" value="FAM69_N"/>
</dbReference>
<dbReference type="AlphaFoldDB" id="Q4SSK3"/>
<proteinExistence type="inferred from homology"/>
<dbReference type="GO" id="GO:0005789">
    <property type="term" value="C:endoplasmic reticulum membrane"/>
    <property type="evidence" value="ECO:0007669"/>
    <property type="project" value="UniProtKB-SubCell"/>
</dbReference>
<evidence type="ECO:0000256" key="7">
    <source>
        <dbReference type="ARBA" id="ARBA00023136"/>
    </source>
</evidence>
<dbReference type="Pfam" id="PF12260">
    <property type="entry name" value="PIP49_C"/>
    <property type="match status" value="1"/>
</dbReference>
<accession>Q4SSK3</accession>
<evidence type="ECO:0000256" key="3">
    <source>
        <dbReference type="ARBA" id="ARBA00022692"/>
    </source>
</evidence>
<reference evidence="11" key="1">
    <citation type="journal article" date="2004" name="Nature">
        <title>Genome duplication in the teleost fish Tetraodon nigroviridis reveals the early vertebrate proto-karyotype.</title>
        <authorList>
            <person name="Jaillon O."/>
            <person name="Aury J.-M."/>
            <person name="Brunet F."/>
            <person name="Petit J.-L."/>
            <person name="Stange-Thomann N."/>
            <person name="Mauceli E."/>
            <person name="Bouneau L."/>
            <person name="Fischer C."/>
            <person name="Ozouf-Costaz C."/>
            <person name="Bernot A."/>
            <person name="Nicaud S."/>
            <person name="Jaffe D."/>
            <person name="Fisher S."/>
            <person name="Lutfalla G."/>
            <person name="Dossat C."/>
            <person name="Segurens B."/>
            <person name="Dasilva C."/>
            <person name="Salanoubat M."/>
            <person name="Levy M."/>
            <person name="Boudet N."/>
            <person name="Castellano S."/>
            <person name="Anthouard V."/>
            <person name="Jubin C."/>
            <person name="Castelli V."/>
            <person name="Katinka M."/>
            <person name="Vacherie B."/>
            <person name="Biemont C."/>
            <person name="Skalli Z."/>
            <person name="Cattolico L."/>
            <person name="Poulain J."/>
            <person name="De Berardinis V."/>
            <person name="Cruaud C."/>
            <person name="Duprat S."/>
            <person name="Brottier P."/>
            <person name="Coutanceau J.-P."/>
            <person name="Gouzy J."/>
            <person name="Parra G."/>
            <person name="Lardier G."/>
            <person name="Chapple C."/>
            <person name="McKernan K.J."/>
            <person name="McEwan P."/>
            <person name="Bosak S."/>
            <person name="Kellis M."/>
            <person name="Volff J.-N."/>
            <person name="Guigo R."/>
            <person name="Zody M.C."/>
            <person name="Mesirov J."/>
            <person name="Lindblad-Toh K."/>
            <person name="Birren B."/>
            <person name="Nusbaum C."/>
            <person name="Kahn D."/>
            <person name="Robinson-Rechavi M."/>
            <person name="Laudet V."/>
            <person name="Schachter V."/>
            <person name="Quetier F."/>
            <person name="Saurin W."/>
            <person name="Scarpelli C."/>
            <person name="Wincker P."/>
            <person name="Lander E.S."/>
            <person name="Weissenbach J."/>
            <person name="Roest Crollius H."/>
        </authorList>
    </citation>
    <scope>NUCLEOTIDE SEQUENCE [LARGE SCALE GENOMIC DNA]</scope>
</reference>
<comment type="similarity">
    <text evidence="2">Belongs to the DIPK family.</text>
</comment>
<feature type="transmembrane region" description="Helical" evidence="9">
    <location>
        <begin position="106"/>
        <end position="125"/>
    </location>
</feature>
<dbReference type="Pfam" id="PF14875">
    <property type="entry name" value="PIP49_N"/>
    <property type="match status" value="1"/>
</dbReference>
<dbReference type="OrthoDB" id="8860232at2759"/>
<evidence type="ECO:0000256" key="2">
    <source>
        <dbReference type="ARBA" id="ARBA00006338"/>
    </source>
</evidence>
<evidence type="ECO:0000256" key="8">
    <source>
        <dbReference type="ARBA" id="ARBA00023157"/>
    </source>
</evidence>